<evidence type="ECO:0000259" key="6">
    <source>
        <dbReference type="Pfam" id="PF14691"/>
    </source>
</evidence>
<organism evidence="7 8">
    <name type="scientific">Neptunitalea chrysea</name>
    <dbReference type="NCBI Taxonomy" id="1647581"/>
    <lineage>
        <taxon>Bacteria</taxon>
        <taxon>Pseudomonadati</taxon>
        <taxon>Bacteroidota</taxon>
        <taxon>Flavobacteriia</taxon>
        <taxon>Flavobacteriales</taxon>
        <taxon>Flavobacteriaceae</taxon>
        <taxon>Neptunitalea</taxon>
    </lineage>
</organism>
<evidence type="ECO:0000313" key="8">
    <source>
        <dbReference type="Proteomes" id="UP001143545"/>
    </source>
</evidence>
<dbReference type="GO" id="GO:0006537">
    <property type="term" value="P:glutamate biosynthetic process"/>
    <property type="evidence" value="ECO:0007669"/>
    <property type="project" value="UniProtKB-KW"/>
</dbReference>
<evidence type="ECO:0000313" key="7">
    <source>
        <dbReference type="EMBL" id="GLB52830.1"/>
    </source>
</evidence>
<evidence type="ECO:0000256" key="1">
    <source>
        <dbReference type="ARBA" id="ARBA00022605"/>
    </source>
</evidence>
<dbReference type="PRINTS" id="PR00419">
    <property type="entry name" value="ADXRDTASE"/>
</dbReference>
<dbReference type="InterPro" id="IPR023753">
    <property type="entry name" value="FAD/NAD-binding_dom"/>
</dbReference>
<dbReference type="InterPro" id="IPR051394">
    <property type="entry name" value="Glutamate_Synthase"/>
</dbReference>
<keyword evidence="3" id="KW-0314">Glutamate biosynthesis</keyword>
<evidence type="ECO:0000256" key="3">
    <source>
        <dbReference type="ARBA" id="ARBA00023164"/>
    </source>
</evidence>
<dbReference type="GO" id="GO:0016639">
    <property type="term" value="F:oxidoreductase activity, acting on the CH-NH2 group of donors, NAD or NADP as acceptor"/>
    <property type="evidence" value="ECO:0007669"/>
    <property type="project" value="InterPro"/>
</dbReference>
<dbReference type="SUPFAM" id="SSF46548">
    <property type="entry name" value="alpha-helical ferredoxin"/>
    <property type="match status" value="1"/>
</dbReference>
<name>A0A9W6B775_9FLAO</name>
<comment type="pathway">
    <text evidence="4">Amino-acid biosynthesis.</text>
</comment>
<reference evidence="7" key="1">
    <citation type="submission" date="2022-07" db="EMBL/GenBank/DDBJ databases">
        <title>Taxonomy of Novel Oxalotrophic and Methylotrophic Bacteria.</title>
        <authorList>
            <person name="Sahin N."/>
            <person name="Tani A."/>
        </authorList>
    </citation>
    <scope>NUCLEOTIDE SEQUENCE</scope>
    <source>
        <strain evidence="7">AM327</strain>
    </source>
</reference>
<dbReference type="SUPFAM" id="SSF51971">
    <property type="entry name" value="Nucleotide-binding domain"/>
    <property type="match status" value="1"/>
</dbReference>
<dbReference type="Pfam" id="PF14691">
    <property type="entry name" value="Fer4_20"/>
    <property type="match status" value="1"/>
</dbReference>
<keyword evidence="8" id="KW-1185">Reference proteome</keyword>
<dbReference type="GO" id="GO:0051536">
    <property type="term" value="F:iron-sulfur cluster binding"/>
    <property type="evidence" value="ECO:0007669"/>
    <property type="project" value="InterPro"/>
</dbReference>
<dbReference type="InterPro" id="IPR036188">
    <property type="entry name" value="FAD/NAD-bd_sf"/>
</dbReference>
<dbReference type="PANTHER" id="PTHR43100:SF3">
    <property type="entry name" value="FAD_NAD(P)-BINDING DOMAIN-CONTAINING PROTEIN"/>
    <property type="match status" value="1"/>
</dbReference>
<dbReference type="RefSeq" id="WP_281754365.1">
    <property type="nucleotide sequence ID" value="NZ_BRVP01000011.1"/>
</dbReference>
<feature type="domain" description="Dihydroprymidine dehydrogenase" evidence="6">
    <location>
        <begin position="24"/>
        <end position="131"/>
    </location>
</feature>
<comment type="caution">
    <text evidence="7">The sequence shown here is derived from an EMBL/GenBank/DDBJ whole genome shotgun (WGS) entry which is preliminary data.</text>
</comment>
<evidence type="ECO:0000256" key="2">
    <source>
        <dbReference type="ARBA" id="ARBA00023002"/>
    </source>
</evidence>
<sequence>MASNTDGFLKYKRETAKAEKPKSRVKHYKEFYAPFEPKSEKEQAARCMDCGVPFCHFKCPLENNIPDFNKAAFEERWEDAYNILLKTNPFPEFTGRICPAPCEQGCVLGINSDAVTIEEIEKTIAERAFANNYVQPAKPDTYIGIKIAVIGSGPAGLAAAHFLNSYGFLVTVFEKDKESGGLLRYGIPDFKLEKQFIERRVAVLKEAGVTFKTGVEIGKDITLDALEEEFETIILAVGAQAHRKYDADISNINGVYYAMDYLTEANKFVSGEDVERTIDVKGKHVIVIGGGDTGSDCIGTANRDGALSITELDYHERPPLKRSDKTPWPLDAMMYTESSSHKEGCNRIFKSYAKEFNVDQNNTLHSVTITEVIIGRDANGNRVKEVVPNTTRTIPCDAMFIAIGFTGPANAHYFTEKINFDRKPFSLKNYASANPKYFLAGDARIGQSLVVNAIAEGRDAAKQIKAMYTV</sequence>
<keyword evidence="1" id="KW-0028">Amino-acid biosynthesis</keyword>
<dbReference type="Proteomes" id="UP001143545">
    <property type="component" value="Unassembled WGS sequence"/>
</dbReference>
<dbReference type="Gene3D" id="1.10.1060.10">
    <property type="entry name" value="Alpha-helical ferredoxin"/>
    <property type="match status" value="1"/>
</dbReference>
<proteinExistence type="predicted"/>
<evidence type="ECO:0000256" key="4">
    <source>
        <dbReference type="ARBA" id="ARBA00029440"/>
    </source>
</evidence>
<protein>
    <submittedName>
        <fullName evidence="7">Dihydropyrimidine dehydrogenase subunit A</fullName>
    </submittedName>
</protein>
<dbReference type="PANTHER" id="PTHR43100">
    <property type="entry name" value="GLUTAMATE SYNTHASE [NADPH] SMALL CHAIN"/>
    <property type="match status" value="1"/>
</dbReference>
<keyword evidence="2" id="KW-0560">Oxidoreductase</keyword>
<dbReference type="AlphaFoldDB" id="A0A9W6B775"/>
<dbReference type="InterPro" id="IPR028261">
    <property type="entry name" value="DPD_II"/>
</dbReference>
<dbReference type="NCBIfam" id="TIGR01317">
    <property type="entry name" value="GOGAT_sm_gam"/>
    <property type="match status" value="1"/>
</dbReference>
<accession>A0A9W6B775</accession>
<dbReference type="InterPro" id="IPR009051">
    <property type="entry name" value="Helical_ferredxn"/>
</dbReference>
<dbReference type="InterPro" id="IPR006005">
    <property type="entry name" value="Glut_synth_ssu1"/>
</dbReference>
<feature type="domain" description="FAD/NAD(P)-binding" evidence="5">
    <location>
        <begin position="146"/>
        <end position="457"/>
    </location>
</feature>
<dbReference type="Gene3D" id="3.50.50.60">
    <property type="entry name" value="FAD/NAD(P)-binding domain"/>
    <property type="match status" value="3"/>
</dbReference>
<evidence type="ECO:0000259" key="5">
    <source>
        <dbReference type="Pfam" id="PF07992"/>
    </source>
</evidence>
<gene>
    <name evidence="7" type="primary">gltD</name>
    <name evidence="7" type="ORF">NBRC110019_18700</name>
</gene>
<dbReference type="Pfam" id="PF07992">
    <property type="entry name" value="Pyr_redox_2"/>
    <property type="match status" value="1"/>
</dbReference>
<dbReference type="EMBL" id="BRVP01000011">
    <property type="protein sequence ID" value="GLB52830.1"/>
    <property type="molecule type" value="Genomic_DNA"/>
</dbReference>